<name>A0A815X8I6_9BILA</name>
<keyword evidence="3" id="KW-0342">GTP-binding</keyword>
<dbReference type="CDD" id="cd00154">
    <property type="entry name" value="Rab"/>
    <property type="match status" value="1"/>
</dbReference>
<sequence length="366" mass="41552">MATPPAPISQLNILIIGDSGTGKSSYIKRLQQQAFSHDTTRTKECDILTIKLKTNQGADISIKIFNIAGSQRGKTKINEYFKNIDGCIIMFDLSRPETYDNVLGWHNDIRNVNKSDDLQWMLLANKCDLEKSQESDYAIGSMKDYCQMLGSCCSFETSNKENINIEKSLKTLIDEIIKRKKPSISIPLENEKREYRFKVLVIGERNTGKTAIINRYTKNTFSGTYRTTIGADLAVQKIQYDPNTIVHLHIWDIAGEERFGGMTQLFYKDAAGCLIVFDITTPVSLTNSAAKWKDDFDKKLDIHENNQVPCLLIGNKCDLKRDGTDINEDFINEFSRRHQFTDYLATSAKNNINIKEAFSILLGKVK</sequence>
<dbReference type="Proteomes" id="UP000663832">
    <property type="component" value="Unassembled WGS sequence"/>
</dbReference>
<dbReference type="FunFam" id="3.40.50.300:FF:001800">
    <property type="entry name" value="Rab family GTPase"/>
    <property type="match status" value="1"/>
</dbReference>
<dbReference type="PANTHER" id="PTHR47981">
    <property type="entry name" value="RAB FAMILY"/>
    <property type="match status" value="1"/>
</dbReference>
<dbReference type="EMBL" id="CAJNOM010000743">
    <property type="protein sequence ID" value="CAF1554344.1"/>
    <property type="molecule type" value="Genomic_DNA"/>
</dbReference>
<gene>
    <name evidence="4" type="ORF">BJG266_LOCUS30498</name>
    <name evidence="5" type="ORF">QVE165_LOCUS47351</name>
</gene>
<evidence type="ECO:0000313" key="6">
    <source>
        <dbReference type="Proteomes" id="UP000663832"/>
    </source>
</evidence>
<dbReference type="Pfam" id="PF00071">
    <property type="entry name" value="Ras"/>
    <property type="match status" value="2"/>
</dbReference>
<dbReference type="GO" id="GO:0003924">
    <property type="term" value="F:GTPase activity"/>
    <property type="evidence" value="ECO:0007669"/>
    <property type="project" value="InterPro"/>
</dbReference>
<comment type="similarity">
    <text evidence="1">Belongs to the small GTPase superfamily. Rab family.</text>
</comment>
<dbReference type="InterPro" id="IPR025662">
    <property type="entry name" value="Sigma_54_int_dom_ATP-bd_1"/>
</dbReference>
<keyword evidence="6" id="KW-1185">Reference proteome</keyword>
<dbReference type="GO" id="GO:0008333">
    <property type="term" value="P:endosome to lysosome transport"/>
    <property type="evidence" value="ECO:0007669"/>
    <property type="project" value="TreeGrafter"/>
</dbReference>
<dbReference type="NCBIfam" id="TIGR00231">
    <property type="entry name" value="small_GTP"/>
    <property type="match status" value="2"/>
</dbReference>
<dbReference type="PROSITE" id="PS51420">
    <property type="entry name" value="RHO"/>
    <property type="match status" value="1"/>
</dbReference>
<dbReference type="AlphaFoldDB" id="A0A815X8I6"/>
<dbReference type="SMART" id="SM00174">
    <property type="entry name" value="RHO"/>
    <property type="match status" value="1"/>
</dbReference>
<dbReference type="SMART" id="SM00173">
    <property type="entry name" value="RAS"/>
    <property type="match status" value="1"/>
</dbReference>
<dbReference type="EMBL" id="CAJNOI010000399">
    <property type="protein sequence ID" value="CAF1267950.1"/>
    <property type="molecule type" value="Genomic_DNA"/>
</dbReference>
<dbReference type="Proteomes" id="UP000663877">
    <property type="component" value="Unassembled WGS sequence"/>
</dbReference>
<comment type="caution">
    <text evidence="5">The sequence shown here is derived from an EMBL/GenBank/DDBJ whole genome shotgun (WGS) entry which is preliminary data.</text>
</comment>
<dbReference type="GO" id="GO:0045335">
    <property type="term" value="C:phagocytic vesicle"/>
    <property type="evidence" value="ECO:0007669"/>
    <property type="project" value="TreeGrafter"/>
</dbReference>
<dbReference type="GO" id="GO:0005764">
    <property type="term" value="C:lysosome"/>
    <property type="evidence" value="ECO:0007669"/>
    <property type="project" value="TreeGrafter"/>
</dbReference>
<evidence type="ECO:0000256" key="3">
    <source>
        <dbReference type="ARBA" id="ARBA00023134"/>
    </source>
</evidence>
<evidence type="ECO:0000256" key="1">
    <source>
        <dbReference type="ARBA" id="ARBA00006270"/>
    </source>
</evidence>
<dbReference type="GO" id="GO:0005525">
    <property type="term" value="F:GTP binding"/>
    <property type="evidence" value="ECO:0007669"/>
    <property type="project" value="UniProtKB-KW"/>
</dbReference>
<dbReference type="GO" id="GO:0005770">
    <property type="term" value="C:late endosome"/>
    <property type="evidence" value="ECO:0007669"/>
    <property type="project" value="TreeGrafter"/>
</dbReference>
<dbReference type="InterPro" id="IPR027417">
    <property type="entry name" value="P-loop_NTPase"/>
</dbReference>
<dbReference type="PROSITE" id="PS00675">
    <property type="entry name" value="SIGMA54_INTERACT_1"/>
    <property type="match status" value="1"/>
</dbReference>
<dbReference type="SUPFAM" id="SSF52540">
    <property type="entry name" value="P-loop containing nucleoside triphosphate hydrolases"/>
    <property type="match status" value="2"/>
</dbReference>
<evidence type="ECO:0000313" key="4">
    <source>
        <dbReference type="EMBL" id="CAF1267950.1"/>
    </source>
</evidence>
<proteinExistence type="inferred from homology"/>
<dbReference type="InterPro" id="IPR001806">
    <property type="entry name" value="Small_GTPase"/>
</dbReference>
<dbReference type="PROSITE" id="PS51419">
    <property type="entry name" value="RAB"/>
    <property type="match status" value="2"/>
</dbReference>
<evidence type="ECO:0000256" key="2">
    <source>
        <dbReference type="ARBA" id="ARBA00022741"/>
    </source>
</evidence>
<dbReference type="PRINTS" id="PR00449">
    <property type="entry name" value="RASTRNSFRMNG"/>
</dbReference>
<protein>
    <submittedName>
        <fullName evidence="5">Uncharacterized protein</fullName>
    </submittedName>
</protein>
<dbReference type="Gene3D" id="3.40.50.300">
    <property type="entry name" value="P-loop containing nucleotide triphosphate hydrolases"/>
    <property type="match status" value="2"/>
</dbReference>
<accession>A0A815X8I6</accession>
<dbReference type="OrthoDB" id="25896at2759"/>
<dbReference type="SMART" id="SM00175">
    <property type="entry name" value="RAB"/>
    <property type="match status" value="2"/>
</dbReference>
<dbReference type="PANTHER" id="PTHR47981:SF39">
    <property type="entry name" value="RAS-RELATED PROTEIN RAB"/>
    <property type="match status" value="1"/>
</dbReference>
<dbReference type="GO" id="GO:0090385">
    <property type="term" value="P:phagosome-lysosome fusion"/>
    <property type="evidence" value="ECO:0007669"/>
    <property type="project" value="TreeGrafter"/>
</dbReference>
<organism evidence="5 6">
    <name type="scientific">Adineta steineri</name>
    <dbReference type="NCBI Taxonomy" id="433720"/>
    <lineage>
        <taxon>Eukaryota</taxon>
        <taxon>Metazoa</taxon>
        <taxon>Spiralia</taxon>
        <taxon>Gnathifera</taxon>
        <taxon>Rotifera</taxon>
        <taxon>Eurotatoria</taxon>
        <taxon>Bdelloidea</taxon>
        <taxon>Adinetida</taxon>
        <taxon>Adinetidae</taxon>
        <taxon>Adineta</taxon>
    </lineage>
</organism>
<dbReference type="InterPro" id="IPR005225">
    <property type="entry name" value="Small_GTP-bd"/>
</dbReference>
<keyword evidence="2" id="KW-0547">Nucleotide-binding</keyword>
<reference evidence="5" key="1">
    <citation type="submission" date="2021-02" db="EMBL/GenBank/DDBJ databases">
        <authorList>
            <person name="Nowell W R."/>
        </authorList>
    </citation>
    <scope>NUCLEOTIDE SEQUENCE</scope>
</reference>
<dbReference type="FunFam" id="3.40.50.300:FF:001447">
    <property type="entry name" value="Ras-related protein Rab-1B"/>
    <property type="match status" value="1"/>
</dbReference>
<evidence type="ECO:0000313" key="5">
    <source>
        <dbReference type="EMBL" id="CAF1554344.1"/>
    </source>
</evidence>
<dbReference type="PROSITE" id="PS51421">
    <property type="entry name" value="RAS"/>
    <property type="match status" value="2"/>
</dbReference>